<keyword evidence="2" id="KW-1185">Reference proteome</keyword>
<comment type="caution">
    <text evidence="1">The sequence shown here is derived from an EMBL/GenBank/DDBJ whole genome shotgun (WGS) entry which is preliminary data.</text>
</comment>
<dbReference type="Proteomes" id="UP000735302">
    <property type="component" value="Unassembled WGS sequence"/>
</dbReference>
<gene>
    <name evidence="1" type="ORF">PoB_000519400</name>
</gene>
<evidence type="ECO:0000313" key="2">
    <source>
        <dbReference type="Proteomes" id="UP000735302"/>
    </source>
</evidence>
<dbReference type="EMBL" id="BLXT01000592">
    <property type="protein sequence ID" value="GFN78688.1"/>
    <property type="molecule type" value="Genomic_DNA"/>
</dbReference>
<sequence length="109" mass="12828">MYALTRYMFARCESSSFNGCQALRVMSKKCSGFENRGRVRTRLLRKHLATTVQRLDKAGDEPQMVEDHMGHWVSCTQMFTGFNHLYRKKTKVKWTNVLILRENIGFLYT</sequence>
<proteinExistence type="predicted"/>
<organism evidence="1 2">
    <name type="scientific">Plakobranchus ocellatus</name>
    <dbReference type="NCBI Taxonomy" id="259542"/>
    <lineage>
        <taxon>Eukaryota</taxon>
        <taxon>Metazoa</taxon>
        <taxon>Spiralia</taxon>
        <taxon>Lophotrochozoa</taxon>
        <taxon>Mollusca</taxon>
        <taxon>Gastropoda</taxon>
        <taxon>Heterobranchia</taxon>
        <taxon>Euthyneura</taxon>
        <taxon>Panpulmonata</taxon>
        <taxon>Sacoglossa</taxon>
        <taxon>Placobranchoidea</taxon>
        <taxon>Plakobranchidae</taxon>
        <taxon>Plakobranchus</taxon>
    </lineage>
</organism>
<evidence type="ECO:0000313" key="1">
    <source>
        <dbReference type="EMBL" id="GFN78688.1"/>
    </source>
</evidence>
<name>A0AAV3Y6Y5_9GAST</name>
<dbReference type="AlphaFoldDB" id="A0AAV3Y6Y5"/>
<reference evidence="1 2" key="1">
    <citation type="journal article" date="2021" name="Elife">
        <title>Chloroplast acquisition without the gene transfer in kleptoplastic sea slugs, Plakobranchus ocellatus.</title>
        <authorList>
            <person name="Maeda T."/>
            <person name="Takahashi S."/>
            <person name="Yoshida T."/>
            <person name="Shimamura S."/>
            <person name="Takaki Y."/>
            <person name="Nagai Y."/>
            <person name="Toyoda A."/>
            <person name="Suzuki Y."/>
            <person name="Arimoto A."/>
            <person name="Ishii H."/>
            <person name="Satoh N."/>
            <person name="Nishiyama T."/>
            <person name="Hasebe M."/>
            <person name="Maruyama T."/>
            <person name="Minagawa J."/>
            <person name="Obokata J."/>
            <person name="Shigenobu S."/>
        </authorList>
    </citation>
    <scope>NUCLEOTIDE SEQUENCE [LARGE SCALE GENOMIC DNA]</scope>
</reference>
<accession>A0AAV3Y6Y5</accession>
<protein>
    <submittedName>
        <fullName evidence="1">Uncharacterized protein</fullName>
    </submittedName>
</protein>